<reference evidence="3 4" key="1">
    <citation type="journal article" date="2018" name="Nat. Ecol. Evol.">
        <title>Pezizomycetes genomes reveal the molecular basis of ectomycorrhizal truffle lifestyle.</title>
        <authorList>
            <person name="Murat C."/>
            <person name="Payen T."/>
            <person name="Noel B."/>
            <person name="Kuo A."/>
            <person name="Morin E."/>
            <person name="Chen J."/>
            <person name="Kohler A."/>
            <person name="Krizsan K."/>
            <person name="Balestrini R."/>
            <person name="Da Silva C."/>
            <person name="Montanini B."/>
            <person name="Hainaut M."/>
            <person name="Levati E."/>
            <person name="Barry K.W."/>
            <person name="Belfiori B."/>
            <person name="Cichocki N."/>
            <person name="Clum A."/>
            <person name="Dockter R.B."/>
            <person name="Fauchery L."/>
            <person name="Guy J."/>
            <person name="Iotti M."/>
            <person name="Le Tacon F."/>
            <person name="Lindquist E.A."/>
            <person name="Lipzen A."/>
            <person name="Malagnac F."/>
            <person name="Mello A."/>
            <person name="Molinier V."/>
            <person name="Miyauchi S."/>
            <person name="Poulain J."/>
            <person name="Riccioni C."/>
            <person name="Rubini A."/>
            <person name="Sitrit Y."/>
            <person name="Splivallo R."/>
            <person name="Traeger S."/>
            <person name="Wang M."/>
            <person name="Zifcakova L."/>
            <person name="Wipf D."/>
            <person name="Zambonelli A."/>
            <person name="Paolocci F."/>
            <person name="Nowrousian M."/>
            <person name="Ottonello S."/>
            <person name="Baldrian P."/>
            <person name="Spatafora J.W."/>
            <person name="Henrissat B."/>
            <person name="Nagy L.G."/>
            <person name="Aury J.M."/>
            <person name="Wincker P."/>
            <person name="Grigoriev I.V."/>
            <person name="Bonfante P."/>
            <person name="Martin F.M."/>
        </authorList>
    </citation>
    <scope>NUCLEOTIDE SEQUENCE [LARGE SCALE GENOMIC DNA]</scope>
    <source>
        <strain evidence="3 4">120613-1</strain>
    </source>
</reference>
<protein>
    <submittedName>
        <fullName evidence="3">Actin-like ATPase domain-containing protein</fullName>
    </submittedName>
</protein>
<dbReference type="AlphaFoldDB" id="A0A3N4JQH2"/>
<feature type="region of interest" description="Disordered" evidence="2">
    <location>
        <begin position="609"/>
        <end position="629"/>
    </location>
</feature>
<feature type="compositionally biased region" description="Polar residues" evidence="2">
    <location>
        <begin position="775"/>
        <end position="793"/>
    </location>
</feature>
<feature type="compositionally biased region" description="Acidic residues" evidence="2">
    <location>
        <begin position="74"/>
        <end position="101"/>
    </location>
</feature>
<dbReference type="InterPro" id="IPR004000">
    <property type="entry name" value="Actin"/>
</dbReference>
<dbReference type="Gene3D" id="3.30.420.40">
    <property type="match status" value="3"/>
</dbReference>
<keyword evidence="4" id="KW-1185">Reference proteome</keyword>
<organism evidence="3 4">
    <name type="scientific">Choiromyces venosus 120613-1</name>
    <dbReference type="NCBI Taxonomy" id="1336337"/>
    <lineage>
        <taxon>Eukaryota</taxon>
        <taxon>Fungi</taxon>
        <taxon>Dikarya</taxon>
        <taxon>Ascomycota</taxon>
        <taxon>Pezizomycotina</taxon>
        <taxon>Pezizomycetes</taxon>
        <taxon>Pezizales</taxon>
        <taxon>Tuberaceae</taxon>
        <taxon>Choiromyces</taxon>
    </lineage>
</organism>
<dbReference type="Gene3D" id="3.90.640.60">
    <property type="match status" value="1"/>
</dbReference>
<comment type="similarity">
    <text evidence="1">Belongs to the actin family.</text>
</comment>
<feature type="compositionally biased region" description="Low complexity" evidence="2">
    <location>
        <begin position="521"/>
        <end position="539"/>
    </location>
</feature>
<dbReference type="Pfam" id="PF00022">
    <property type="entry name" value="Actin"/>
    <property type="match status" value="1"/>
</dbReference>
<dbReference type="SMART" id="SM00268">
    <property type="entry name" value="ACTIN"/>
    <property type="match status" value="1"/>
</dbReference>
<proteinExistence type="inferred from homology"/>
<dbReference type="STRING" id="1336337.A0A3N4JQH2"/>
<feature type="region of interest" description="Disordered" evidence="2">
    <location>
        <begin position="60"/>
        <end position="219"/>
    </location>
</feature>
<dbReference type="SUPFAM" id="SSF53067">
    <property type="entry name" value="Actin-like ATPase domain"/>
    <property type="match status" value="2"/>
</dbReference>
<feature type="compositionally biased region" description="Acidic residues" evidence="2">
    <location>
        <begin position="179"/>
        <end position="219"/>
    </location>
</feature>
<dbReference type="Proteomes" id="UP000276215">
    <property type="component" value="Unassembled WGS sequence"/>
</dbReference>
<name>A0A3N4JQH2_9PEZI</name>
<dbReference type="OrthoDB" id="74201at2759"/>
<evidence type="ECO:0000256" key="1">
    <source>
        <dbReference type="RuleBase" id="RU000487"/>
    </source>
</evidence>
<evidence type="ECO:0000313" key="3">
    <source>
        <dbReference type="EMBL" id="RPA98380.1"/>
    </source>
</evidence>
<feature type="compositionally biased region" description="Polar residues" evidence="2">
    <location>
        <begin position="114"/>
        <end position="125"/>
    </location>
</feature>
<sequence>MPSFRDDHILVVSPGSQVTLAQLGLPESFTPAKLRFASRMFPALESGTWTWTKIREAREGEKDRLLATAMAGHDDDDDDDDDEEEEDDEDEDEEEGDDGDETTGTGSKPEGDNTENSKTSESTVTDAVHGATEGAAKLDISEKKEAKTSDEGTTAVKDEAKPSDSELKAEDSEMMDATGEQEEEAEEEEEEEEEEEDDDDEDEEDEDMGDVYVEDEDDEEGAVWCMKEGKVVDWGCFFALLHHIHETINPTFHTPILMLCPPAFTPSDKERITQFVFEKLKAPGFVLMDMALATLWAYGLSTSTIIDVGFEKTDITPILDFVIQERARETAPGWGGESMTKHLLKLLPDLKCEEIEQLKRSPICEILHSGNLLPNATSVNTAIAAGNEKMKRAAEMDGSDLIDEEEGTMNVAAIVASGKTHEFLAKREKEKRGEAERKLPNRERETNSFWVVEKKKPGDEPSSSAMILDEPQSAVSVSAPKLPEVVVGAEAPPAVPATTVVTEISSTTITTITTDAPLPEVASTDTAPAASAAPADPTDSVPPAPPVATTTEVAAATAVAPVPAVVIETTTVENTVVEKPKTDDSTSEPIKPADIVEEITVTTEVVATAEATTTSTTETTTVTTAPQTTETAATVAPEIETAPVPVPAPAPIVTDEEALRKQKEKERRKEEKRAAAEGLPKIGEDEIRREVRVGVERFMAAECGILQELADCVWRVISKVEDVSRRAELWESLILVGNGSKIRGFKEALLQTIQNKYIIPPSSATIFSSELPSNMSTPAATGTSTPVPQQAGPSNHAGANPLLVAATTSNLPLPAMGPHGHHSSHGQTPTNVKFPRAPEYFPEWKDAGFEEAAFLGAQVAAKVLFIVDQGASGGFLTRVEYNEGGPAAIHNV</sequence>
<evidence type="ECO:0000256" key="2">
    <source>
        <dbReference type="SAM" id="MobiDB-lite"/>
    </source>
</evidence>
<feature type="compositionally biased region" description="Basic and acidic residues" evidence="2">
    <location>
        <begin position="139"/>
        <end position="171"/>
    </location>
</feature>
<evidence type="ECO:0000313" key="4">
    <source>
        <dbReference type="Proteomes" id="UP000276215"/>
    </source>
</evidence>
<dbReference type="PANTHER" id="PTHR11937">
    <property type="entry name" value="ACTIN"/>
    <property type="match status" value="1"/>
</dbReference>
<feature type="region of interest" description="Disordered" evidence="2">
    <location>
        <begin position="775"/>
        <end position="799"/>
    </location>
</feature>
<accession>A0A3N4JQH2</accession>
<feature type="region of interest" description="Disordered" evidence="2">
    <location>
        <begin position="519"/>
        <end position="549"/>
    </location>
</feature>
<dbReference type="EMBL" id="ML120396">
    <property type="protein sequence ID" value="RPA98380.1"/>
    <property type="molecule type" value="Genomic_DNA"/>
</dbReference>
<gene>
    <name evidence="3" type="ORF">L873DRAFT_1808367</name>
</gene>
<dbReference type="InterPro" id="IPR043129">
    <property type="entry name" value="ATPase_NBD"/>
</dbReference>